<dbReference type="Proteomes" id="UP000324705">
    <property type="component" value="Chromosome 7A"/>
</dbReference>
<dbReference type="Gramene" id="TRITD7Av1G252410.1">
    <property type="protein sequence ID" value="TRITD7Av1G252410.1"/>
    <property type="gene ID" value="TRITD7Av1G252410"/>
</dbReference>
<dbReference type="AlphaFoldDB" id="A0A9R0ZNF3"/>
<evidence type="ECO:0000313" key="1">
    <source>
        <dbReference type="EMBL" id="VAI80290.1"/>
    </source>
</evidence>
<gene>
    <name evidence="1" type="ORF">TRITD_7Av1G252410</name>
</gene>
<keyword evidence="2" id="KW-1185">Reference proteome</keyword>
<name>A0A9R0ZNF3_TRITD</name>
<sequence>MDCCHLSMGGCYALRGILLPADNTMHDALLFLCVHPFPFDMSLLPSYCWTASALNRNRLVPLDDSSFSFHEAHCPIFVDMLNHYFTCLSIARKFAIFAH</sequence>
<reference evidence="1 2" key="1">
    <citation type="submission" date="2017-09" db="EMBL/GenBank/DDBJ databases">
        <authorList>
            <consortium name="International Durum Wheat Genome Sequencing Consortium (IDWGSC)"/>
            <person name="Milanesi L."/>
        </authorList>
    </citation>
    <scope>NUCLEOTIDE SEQUENCE [LARGE SCALE GENOMIC DNA]</scope>
    <source>
        <strain evidence="2">cv. Svevo</strain>
    </source>
</reference>
<protein>
    <submittedName>
        <fullName evidence="1">Uncharacterized protein</fullName>
    </submittedName>
</protein>
<evidence type="ECO:0000313" key="2">
    <source>
        <dbReference type="Proteomes" id="UP000324705"/>
    </source>
</evidence>
<organism evidence="1 2">
    <name type="scientific">Triticum turgidum subsp. durum</name>
    <name type="common">Durum wheat</name>
    <name type="synonym">Triticum durum</name>
    <dbReference type="NCBI Taxonomy" id="4567"/>
    <lineage>
        <taxon>Eukaryota</taxon>
        <taxon>Viridiplantae</taxon>
        <taxon>Streptophyta</taxon>
        <taxon>Embryophyta</taxon>
        <taxon>Tracheophyta</taxon>
        <taxon>Spermatophyta</taxon>
        <taxon>Magnoliopsida</taxon>
        <taxon>Liliopsida</taxon>
        <taxon>Poales</taxon>
        <taxon>Poaceae</taxon>
        <taxon>BOP clade</taxon>
        <taxon>Pooideae</taxon>
        <taxon>Triticodae</taxon>
        <taxon>Triticeae</taxon>
        <taxon>Triticinae</taxon>
        <taxon>Triticum</taxon>
    </lineage>
</organism>
<accession>A0A9R0ZNF3</accession>
<proteinExistence type="predicted"/>
<dbReference type="EMBL" id="LT934123">
    <property type="protein sequence ID" value="VAI80290.1"/>
    <property type="molecule type" value="Genomic_DNA"/>
</dbReference>